<dbReference type="InterPro" id="IPR038729">
    <property type="entry name" value="Rad50/SbcC_AAA"/>
</dbReference>
<dbReference type="GO" id="GO:0000724">
    <property type="term" value="P:double-strand break repair via homologous recombination"/>
    <property type="evidence" value="ECO:0007669"/>
    <property type="project" value="TreeGrafter"/>
</dbReference>
<dbReference type="Pfam" id="PF13476">
    <property type="entry name" value="AAA_23"/>
    <property type="match status" value="1"/>
</dbReference>
<dbReference type="Proteomes" id="UP000677228">
    <property type="component" value="Unassembled WGS sequence"/>
</dbReference>
<dbReference type="GO" id="GO:0005634">
    <property type="term" value="C:nucleus"/>
    <property type="evidence" value="ECO:0007669"/>
    <property type="project" value="TreeGrafter"/>
</dbReference>
<dbReference type="Proteomes" id="UP000682733">
    <property type="component" value="Unassembled WGS sequence"/>
</dbReference>
<dbReference type="SUPFAM" id="SSF52540">
    <property type="entry name" value="P-loop containing nucleoside triphosphate hydrolases"/>
    <property type="match status" value="1"/>
</dbReference>
<protein>
    <recommendedName>
        <fullName evidence="2">Structural maintenance of chromosomes protein 5</fullName>
    </recommendedName>
</protein>
<dbReference type="PANTHER" id="PTHR45916">
    <property type="entry name" value="STRUCTURAL MAINTENANCE OF CHROMOSOMES PROTEIN 5"/>
    <property type="match status" value="1"/>
</dbReference>
<dbReference type="EMBL" id="CAJOBA010037769">
    <property type="protein sequence ID" value="CAF4048423.1"/>
    <property type="molecule type" value="Genomic_DNA"/>
</dbReference>
<dbReference type="PANTHER" id="PTHR45916:SF1">
    <property type="entry name" value="STRUCTURAL MAINTENANCE OF CHROMOSOMES PROTEIN 5"/>
    <property type="match status" value="1"/>
</dbReference>
<evidence type="ECO:0000256" key="3">
    <source>
        <dbReference type="ARBA" id="ARBA00023054"/>
    </source>
</evidence>
<comment type="similarity">
    <text evidence="1">Belongs to the SMC family. SMC5 subfamily.</text>
</comment>
<comment type="caution">
    <text evidence="6">The sequence shown here is derived from an EMBL/GenBank/DDBJ whole genome shotgun (WGS) entry which is preliminary data.</text>
</comment>
<sequence>MPRASLPSSSSAEQIIYNKNERKVEFVNVNIPENNVSIFISNVQYMVKCDEIQAYCEKYYGALHEQNGIYQSGPGLFFVKFKNKQSVDSFMDDRPKHKLGFRQWSCKRMFEKNKYENCPGRYQVSNFLSITLLEIDKNQVLDIGVIFQAFRAQGRIISVKEQEKSTKFIVEFDDYDTVDKILLENTDRNKIILNIPTKLEKHLEKVTSTENSGNKESRQLEAELHHLRLGNHALRRREERLEEEIKYLRRKREMTTNEVSDHDIRTECDDLMVVDRDNTSCSINGTIVRIRLEHFMAYDSQEMYPDPGLNMIIESDGSGKSSLLCAIHLALCGSIDTSDSAQNVSEYIKSGCEKATVEIEL</sequence>
<evidence type="ECO:0000313" key="6">
    <source>
        <dbReference type="EMBL" id="CAF1240837.1"/>
    </source>
</evidence>
<dbReference type="AlphaFoldDB" id="A0A8S2ELE6"/>
<dbReference type="InterPro" id="IPR035979">
    <property type="entry name" value="RBD_domain_sf"/>
</dbReference>
<dbReference type="Gene3D" id="3.40.50.300">
    <property type="entry name" value="P-loop containing nucleotide triphosphate hydrolases"/>
    <property type="match status" value="1"/>
</dbReference>
<gene>
    <name evidence="6" type="ORF">OVA965_LOCUS25816</name>
    <name evidence="7" type="ORF">TMI583_LOCUS26552</name>
</gene>
<accession>A0A8S2ELE6</accession>
<keyword evidence="3 4" id="KW-0175">Coiled coil</keyword>
<dbReference type="SUPFAM" id="SSF54928">
    <property type="entry name" value="RNA-binding domain, RBD"/>
    <property type="match status" value="1"/>
</dbReference>
<reference evidence="6" key="1">
    <citation type="submission" date="2021-02" db="EMBL/GenBank/DDBJ databases">
        <authorList>
            <person name="Nowell W R."/>
        </authorList>
    </citation>
    <scope>NUCLEOTIDE SEQUENCE</scope>
</reference>
<evidence type="ECO:0000313" key="8">
    <source>
        <dbReference type="Proteomes" id="UP000677228"/>
    </source>
</evidence>
<dbReference type="GO" id="GO:0016887">
    <property type="term" value="F:ATP hydrolysis activity"/>
    <property type="evidence" value="ECO:0007669"/>
    <property type="project" value="InterPro"/>
</dbReference>
<evidence type="ECO:0000256" key="2">
    <source>
        <dbReference type="ARBA" id="ARBA00018687"/>
    </source>
</evidence>
<feature type="coiled-coil region" evidence="4">
    <location>
        <begin position="224"/>
        <end position="258"/>
    </location>
</feature>
<evidence type="ECO:0000259" key="5">
    <source>
        <dbReference type="Pfam" id="PF13476"/>
    </source>
</evidence>
<dbReference type="GO" id="GO:0030915">
    <property type="term" value="C:Smc5-Smc6 complex"/>
    <property type="evidence" value="ECO:0007669"/>
    <property type="project" value="TreeGrafter"/>
</dbReference>
<proteinExistence type="inferred from homology"/>
<evidence type="ECO:0000313" key="7">
    <source>
        <dbReference type="EMBL" id="CAF4048423.1"/>
    </source>
</evidence>
<dbReference type="EMBL" id="CAJNOK010016217">
    <property type="protein sequence ID" value="CAF1240837.1"/>
    <property type="molecule type" value="Genomic_DNA"/>
</dbReference>
<dbReference type="InterPro" id="IPR027417">
    <property type="entry name" value="P-loop_NTPase"/>
</dbReference>
<name>A0A8S2ELE6_9BILA</name>
<evidence type="ECO:0000256" key="4">
    <source>
        <dbReference type="SAM" id="Coils"/>
    </source>
</evidence>
<evidence type="ECO:0000256" key="1">
    <source>
        <dbReference type="ARBA" id="ARBA00010171"/>
    </source>
</evidence>
<dbReference type="GO" id="GO:0003697">
    <property type="term" value="F:single-stranded DNA binding"/>
    <property type="evidence" value="ECO:0007669"/>
    <property type="project" value="TreeGrafter"/>
</dbReference>
<organism evidence="6 8">
    <name type="scientific">Didymodactylos carnosus</name>
    <dbReference type="NCBI Taxonomy" id="1234261"/>
    <lineage>
        <taxon>Eukaryota</taxon>
        <taxon>Metazoa</taxon>
        <taxon>Spiralia</taxon>
        <taxon>Gnathifera</taxon>
        <taxon>Rotifera</taxon>
        <taxon>Eurotatoria</taxon>
        <taxon>Bdelloidea</taxon>
        <taxon>Philodinida</taxon>
        <taxon>Philodinidae</taxon>
        <taxon>Didymodactylos</taxon>
    </lineage>
</organism>
<feature type="domain" description="Rad50/SbcC-type AAA" evidence="5">
    <location>
        <begin position="289"/>
        <end position="357"/>
    </location>
</feature>